<dbReference type="Proteomes" id="UP000814140">
    <property type="component" value="Unassembled WGS sequence"/>
</dbReference>
<evidence type="ECO:0000313" key="2">
    <source>
        <dbReference type="Proteomes" id="UP000814140"/>
    </source>
</evidence>
<name>A0ACB8T6J5_9AGAM</name>
<protein>
    <submittedName>
        <fullName evidence="1">Uncharacterized protein</fullName>
    </submittedName>
</protein>
<comment type="caution">
    <text evidence="1">The sequence shown here is derived from an EMBL/GenBank/DDBJ whole genome shotgun (WGS) entry which is preliminary data.</text>
</comment>
<evidence type="ECO:0000313" key="1">
    <source>
        <dbReference type="EMBL" id="KAI0063751.1"/>
    </source>
</evidence>
<accession>A0ACB8T6J5</accession>
<reference evidence="1" key="2">
    <citation type="journal article" date="2022" name="New Phytol.">
        <title>Evolutionary transition to the ectomycorrhizal habit in the genomes of a hyperdiverse lineage of mushroom-forming fungi.</title>
        <authorList>
            <person name="Looney B."/>
            <person name="Miyauchi S."/>
            <person name="Morin E."/>
            <person name="Drula E."/>
            <person name="Courty P.E."/>
            <person name="Kohler A."/>
            <person name="Kuo A."/>
            <person name="LaButti K."/>
            <person name="Pangilinan J."/>
            <person name="Lipzen A."/>
            <person name="Riley R."/>
            <person name="Andreopoulos W."/>
            <person name="He G."/>
            <person name="Johnson J."/>
            <person name="Nolan M."/>
            <person name="Tritt A."/>
            <person name="Barry K.W."/>
            <person name="Grigoriev I.V."/>
            <person name="Nagy L.G."/>
            <person name="Hibbett D."/>
            <person name="Henrissat B."/>
            <person name="Matheny P.B."/>
            <person name="Labbe J."/>
            <person name="Martin F.M."/>
        </authorList>
    </citation>
    <scope>NUCLEOTIDE SEQUENCE</scope>
    <source>
        <strain evidence="1">HHB10654</strain>
    </source>
</reference>
<sequence>MSAPSSAQGVNVRTRTYGLSGGVGTRTSDVSLEQSETLSDRRPGHNLPSFHLPNMPIIPTSKPFVPYRKKQTPPAICRALLIGITYGTVRCNGYEPLRGPAIDAHAMEDLLLRKYLFKKADVVVMTDEEVNQGTHLWPTRQNILKEIDRLVYGARAGDNFVFHYAGHAGQTRATVDQREEDGLDEYLIACDYERILNDDLRRLLVDRLPRGTRLTAIFDACHSGTLLDLDHYHCDQHVQRSKSETDLQRKVPMLSDAQNRFSADVNCFRISSAGVKLFKAKLPPVMIVAWMSVSLMRTVKKKAIRSPTHTEAKSDTHLISRCRRRHCEFSLEDGPSVISVSACADHQINWEGGQRGKAMTSLLIEILDRNPSVNVGALGETLRRDLFRAGCSRIRDFLSWKRGHPLTVLQNKTLEEGWRALRDDEMPQFGSLTRLRKDKPFLVPRQLTRESQT</sequence>
<dbReference type="EMBL" id="MU277201">
    <property type="protein sequence ID" value="KAI0063751.1"/>
    <property type="molecule type" value="Genomic_DNA"/>
</dbReference>
<proteinExistence type="predicted"/>
<keyword evidence="2" id="KW-1185">Reference proteome</keyword>
<gene>
    <name evidence="1" type="ORF">BV25DRAFT_357160</name>
</gene>
<organism evidence="1 2">
    <name type="scientific">Artomyces pyxidatus</name>
    <dbReference type="NCBI Taxonomy" id="48021"/>
    <lineage>
        <taxon>Eukaryota</taxon>
        <taxon>Fungi</taxon>
        <taxon>Dikarya</taxon>
        <taxon>Basidiomycota</taxon>
        <taxon>Agaricomycotina</taxon>
        <taxon>Agaricomycetes</taxon>
        <taxon>Russulales</taxon>
        <taxon>Auriscalpiaceae</taxon>
        <taxon>Artomyces</taxon>
    </lineage>
</organism>
<reference evidence="1" key="1">
    <citation type="submission" date="2021-03" db="EMBL/GenBank/DDBJ databases">
        <authorList>
            <consortium name="DOE Joint Genome Institute"/>
            <person name="Ahrendt S."/>
            <person name="Looney B.P."/>
            <person name="Miyauchi S."/>
            <person name="Morin E."/>
            <person name="Drula E."/>
            <person name="Courty P.E."/>
            <person name="Chicoki N."/>
            <person name="Fauchery L."/>
            <person name="Kohler A."/>
            <person name="Kuo A."/>
            <person name="Labutti K."/>
            <person name="Pangilinan J."/>
            <person name="Lipzen A."/>
            <person name="Riley R."/>
            <person name="Andreopoulos W."/>
            <person name="He G."/>
            <person name="Johnson J."/>
            <person name="Barry K.W."/>
            <person name="Grigoriev I.V."/>
            <person name="Nagy L."/>
            <person name="Hibbett D."/>
            <person name="Henrissat B."/>
            <person name="Matheny P.B."/>
            <person name="Labbe J."/>
            <person name="Martin F."/>
        </authorList>
    </citation>
    <scope>NUCLEOTIDE SEQUENCE</scope>
    <source>
        <strain evidence="1">HHB10654</strain>
    </source>
</reference>